<dbReference type="FunFam" id="4.10.910.10:FF:000002">
    <property type="entry name" value="40S ribosomal protein S18"/>
    <property type="match status" value="1"/>
</dbReference>
<sequence length="200" mass="22978">MSLVVPEQHQTFQHILRLLNTNVDGKRKIMYALTEIKGVGRRYANIVCKKADVDLNKRAGELNSDELERIVTIIQNPTQFKIPTWFLNRQRDIVDGKNYQILSNGVDSKLREDLERLKKIRAHRGLRHYWGLRVRGQHTKTTGRRGKTVFCPSWPSGCGRSRFVQRCAASRPASRQPPPSLYLAVPPPGLLSVTRREVQQ</sequence>
<dbReference type="PROSITE" id="PS00646">
    <property type="entry name" value="RIBOSOMAL_S13_1"/>
    <property type="match status" value="1"/>
</dbReference>
<dbReference type="FunFam" id="1.10.8.50:FF:000002">
    <property type="entry name" value="40S ribosomal protein S18"/>
    <property type="match status" value="1"/>
</dbReference>
<dbReference type="PANTHER" id="PTHR10871:SF3">
    <property type="entry name" value="SMALL RIBOSOMAL SUBUNIT PROTEIN US13"/>
    <property type="match status" value="1"/>
</dbReference>
<dbReference type="GO" id="GO:0005829">
    <property type="term" value="C:cytosol"/>
    <property type="evidence" value="ECO:0007669"/>
    <property type="project" value="TreeGrafter"/>
</dbReference>
<gene>
    <name evidence="6" type="ORF">FISHEDRAFT_42292</name>
</gene>
<evidence type="ECO:0000256" key="3">
    <source>
        <dbReference type="ARBA" id="ARBA00022490"/>
    </source>
</evidence>
<dbReference type="OrthoDB" id="1702480at2759"/>
<accession>A0A0D7AEZ3</accession>
<evidence type="ECO:0000256" key="4">
    <source>
        <dbReference type="ARBA" id="ARBA00022980"/>
    </source>
</evidence>
<comment type="subcellular location">
    <subcellularLocation>
        <location evidence="1">Cytoplasm</location>
    </subcellularLocation>
</comment>
<evidence type="ECO:0000256" key="5">
    <source>
        <dbReference type="ARBA" id="ARBA00023274"/>
    </source>
</evidence>
<evidence type="ECO:0000313" key="6">
    <source>
        <dbReference type="EMBL" id="KIY48974.1"/>
    </source>
</evidence>
<keyword evidence="7" id="KW-1185">Reference proteome</keyword>
<dbReference type="Gene3D" id="4.10.910.10">
    <property type="entry name" value="30s ribosomal protein s13, domain 2"/>
    <property type="match status" value="1"/>
</dbReference>
<dbReference type="Gene3D" id="1.10.8.50">
    <property type="match status" value="1"/>
</dbReference>
<evidence type="ECO:0000256" key="2">
    <source>
        <dbReference type="ARBA" id="ARBA00008080"/>
    </source>
</evidence>
<keyword evidence="3" id="KW-0963">Cytoplasm</keyword>
<dbReference type="InterPro" id="IPR010979">
    <property type="entry name" value="Ribosomal_uS13-like_H2TH"/>
</dbReference>
<name>A0A0D7AEZ3_9AGAR</name>
<keyword evidence="4" id="KW-0689">Ribosomal protein</keyword>
<dbReference type="NCBIfam" id="NF003140">
    <property type="entry name" value="PRK04053.1"/>
    <property type="match status" value="1"/>
</dbReference>
<keyword evidence="5" id="KW-0687">Ribonucleoprotein</keyword>
<dbReference type="Pfam" id="PF00416">
    <property type="entry name" value="Ribosomal_S13"/>
    <property type="match status" value="1"/>
</dbReference>
<dbReference type="GO" id="GO:0015935">
    <property type="term" value="C:small ribosomal subunit"/>
    <property type="evidence" value="ECO:0007669"/>
    <property type="project" value="TreeGrafter"/>
</dbReference>
<dbReference type="AlphaFoldDB" id="A0A0D7AEZ3"/>
<dbReference type="SUPFAM" id="SSF46946">
    <property type="entry name" value="S13-like H2TH domain"/>
    <property type="match status" value="1"/>
</dbReference>
<evidence type="ECO:0000256" key="1">
    <source>
        <dbReference type="ARBA" id="ARBA00004496"/>
    </source>
</evidence>
<comment type="similarity">
    <text evidence="2">Belongs to the universal ribosomal protein uS13 family.</text>
</comment>
<dbReference type="EMBL" id="KN881768">
    <property type="protein sequence ID" value="KIY48974.1"/>
    <property type="molecule type" value="Genomic_DNA"/>
</dbReference>
<evidence type="ECO:0008006" key="8">
    <source>
        <dbReference type="Google" id="ProtNLM"/>
    </source>
</evidence>
<protein>
    <recommendedName>
        <fullName evidence="8">Ribosomal protein S13</fullName>
    </recommendedName>
</protein>
<dbReference type="Proteomes" id="UP000054144">
    <property type="component" value="Unassembled WGS sequence"/>
</dbReference>
<dbReference type="PANTHER" id="PTHR10871">
    <property type="entry name" value="30S RIBOSOMAL PROTEIN S13/40S RIBOSOMAL PROTEIN S18"/>
    <property type="match status" value="1"/>
</dbReference>
<evidence type="ECO:0000313" key="7">
    <source>
        <dbReference type="Proteomes" id="UP000054144"/>
    </source>
</evidence>
<dbReference type="GO" id="GO:0006412">
    <property type="term" value="P:translation"/>
    <property type="evidence" value="ECO:0007669"/>
    <property type="project" value="InterPro"/>
</dbReference>
<proteinExistence type="inferred from homology"/>
<reference evidence="6 7" key="1">
    <citation type="journal article" date="2015" name="Fungal Genet. Biol.">
        <title>Evolution of novel wood decay mechanisms in Agaricales revealed by the genome sequences of Fistulina hepatica and Cylindrobasidium torrendii.</title>
        <authorList>
            <person name="Floudas D."/>
            <person name="Held B.W."/>
            <person name="Riley R."/>
            <person name="Nagy L.G."/>
            <person name="Koehler G."/>
            <person name="Ransdell A.S."/>
            <person name="Younus H."/>
            <person name="Chow J."/>
            <person name="Chiniquy J."/>
            <person name="Lipzen A."/>
            <person name="Tritt A."/>
            <person name="Sun H."/>
            <person name="Haridas S."/>
            <person name="LaButti K."/>
            <person name="Ohm R.A."/>
            <person name="Kues U."/>
            <person name="Blanchette R.A."/>
            <person name="Grigoriev I.V."/>
            <person name="Minto R.E."/>
            <person name="Hibbett D.S."/>
        </authorList>
    </citation>
    <scope>NUCLEOTIDE SEQUENCE [LARGE SCALE GENOMIC DNA]</scope>
    <source>
        <strain evidence="6 7">ATCC 64428</strain>
    </source>
</reference>
<dbReference type="GO" id="GO:0003735">
    <property type="term" value="F:structural constituent of ribosome"/>
    <property type="evidence" value="ECO:0007669"/>
    <property type="project" value="InterPro"/>
</dbReference>
<dbReference type="InterPro" id="IPR018269">
    <property type="entry name" value="Ribosomal_uS13_CS"/>
</dbReference>
<dbReference type="PROSITE" id="PS50159">
    <property type="entry name" value="RIBOSOMAL_S13_2"/>
    <property type="match status" value="1"/>
</dbReference>
<dbReference type="InterPro" id="IPR027437">
    <property type="entry name" value="Rbsml_uS13_C"/>
</dbReference>
<dbReference type="GO" id="GO:0003723">
    <property type="term" value="F:RNA binding"/>
    <property type="evidence" value="ECO:0007669"/>
    <property type="project" value="InterPro"/>
</dbReference>
<organism evidence="6 7">
    <name type="scientific">Fistulina hepatica ATCC 64428</name>
    <dbReference type="NCBI Taxonomy" id="1128425"/>
    <lineage>
        <taxon>Eukaryota</taxon>
        <taxon>Fungi</taxon>
        <taxon>Dikarya</taxon>
        <taxon>Basidiomycota</taxon>
        <taxon>Agaricomycotina</taxon>
        <taxon>Agaricomycetes</taxon>
        <taxon>Agaricomycetidae</taxon>
        <taxon>Agaricales</taxon>
        <taxon>Fistulinaceae</taxon>
        <taxon>Fistulina</taxon>
    </lineage>
</organism>
<dbReference type="InterPro" id="IPR001892">
    <property type="entry name" value="Ribosomal_uS13"/>
</dbReference>
<dbReference type="HAMAP" id="MF_01315">
    <property type="entry name" value="Ribosomal_uS13"/>
    <property type="match status" value="1"/>
</dbReference>